<reference evidence="1" key="1">
    <citation type="journal article" date="2021" name="Proc. Natl. Acad. Sci. U.S.A.">
        <title>A Catalog of Tens of Thousands of Viruses from Human Metagenomes Reveals Hidden Associations with Chronic Diseases.</title>
        <authorList>
            <person name="Tisza M.J."/>
            <person name="Buck C.B."/>
        </authorList>
    </citation>
    <scope>NUCLEOTIDE SEQUENCE</scope>
    <source>
        <strain evidence="1">CtLeh52</strain>
    </source>
</reference>
<accession>A0A8S5RWL9</accession>
<protein>
    <submittedName>
        <fullName evidence="1">Uncharacterized protein</fullName>
    </submittedName>
</protein>
<organism evidence="1">
    <name type="scientific">Siphoviridae sp. ctLeh52</name>
    <dbReference type="NCBI Taxonomy" id="2827849"/>
    <lineage>
        <taxon>Viruses</taxon>
        <taxon>Duplodnaviria</taxon>
        <taxon>Heunggongvirae</taxon>
        <taxon>Uroviricota</taxon>
        <taxon>Caudoviricetes</taxon>
    </lineage>
</organism>
<proteinExistence type="predicted"/>
<sequence>MVKCNNCKNLETKDNGFDSYLWCEKINDCPHEEIERGCKDYAPMTNADRIRNMTDEELLDFICSIETYDDGSAKTIEGGVAMCSVTEVEQWLKAERK</sequence>
<dbReference type="EMBL" id="BK032499">
    <property type="protein sequence ID" value="DAF43174.1"/>
    <property type="molecule type" value="Genomic_DNA"/>
</dbReference>
<name>A0A8S5RWL9_9CAUD</name>
<evidence type="ECO:0000313" key="1">
    <source>
        <dbReference type="EMBL" id="DAF43174.1"/>
    </source>
</evidence>